<keyword evidence="5" id="KW-1185">Reference proteome</keyword>
<accession>A0A8E2JPN0</accession>
<keyword evidence="3" id="KW-0732">Signal</keyword>
<dbReference type="OrthoDB" id="10251809at2759"/>
<feature type="signal peptide" evidence="3">
    <location>
        <begin position="1"/>
        <end position="24"/>
    </location>
</feature>
<name>A0A8E2JPN0_9PEZI</name>
<evidence type="ECO:0008006" key="6">
    <source>
        <dbReference type="Google" id="ProtNLM"/>
    </source>
</evidence>
<evidence type="ECO:0000256" key="2">
    <source>
        <dbReference type="ARBA" id="ARBA00023004"/>
    </source>
</evidence>
<organism evidence="4 5">
    <name type="scientific">Glonium stellatum</name>
    <dbReference type="NCBI Taxonomy" id="574774"/>
    <lineage>
        <taxon>Eukaryota</taxon>
        <taxon>Fungi</taxon>
        <taxon>Dikarya</taxon>
        <taxon>Ascomycota</taxon>
        <taxon>Pezizomycotina</taxon>
        <taxon>Dothideomycetes</taxon>
        <taxon>Pleosporomycetidae</taxon>
        <taxon>Gloniales</taxon>
        <taxon>Gloniaceae</taxon>
        <taxon>Glonium</taxon>
    </lineage>
</organism>
<evidence type="ECO:0000256" key="1">
    <source>
        <dbReference type="ARBA" id="ARBA00022737"/>
    </source>
</evidence>
<evidence type="ECO:0000256" key="3">
    <source>
        <dbReference type="SAM" id="SignalP"/>
    </source>
</evidence>
<dbReference type="Pfam" id="PF24681">
    <property type="entry name" value="Kelch_KLHDC2_KLHL20_DRC7"/>
    <property type="match status" value="1"/>
</dbReference>
<dbReference type="EMBL" id="KV750399">
    <property type="protein sequence ID" value="OCL04949.1"/>
    <property type="molecule type" value="Genomic_DNA"/>
</dbReference>
<dbReference type="SUPFAM" id="SSF50965">
    <property type="entry name" value="Galactose oxidase, central domain"/>
    <property type="match status" value="1"/>
</dbReference>
<dbReference type="Gene3D" id="2.120.10.80">
    <property type="entry name" value="Kelch-type beta propeller"/>
    <property type="match status" value="1"/>
</dbReference>
<keyword evidence="2" id="KW-0408">Iron</keyword>
<gene>
    <name evidence="4" type="ORF">AOQ84DRAFT_106417</name>
</gene>
<dbReference type="InterPro" id="IPR011043">
    <property type="entry name" value="Gal_Oxase/kelch_b-propeller"/>
</dbReference>
<dbReference type="Proteomes" id="UP000250140">
    <property type="component" value="Unassembled WGS sequence"/>
</dbReference>
<evidence type="ECO:0000313" key="4">
    <source>
        <dbReference type="EMBL" id="OCL04949.1"/>
    </source>
</evidence>
<dbReference type="GO" id="GO:0019760">
    <property type="term" value="P:glucosinolate metabolic process"/>
    <property type="evidence" value="ECO:0007669"/>
    <property type="project" value="UniProtKB-ARBA"/>
</dbReference>
<evidence type="ECO:0000313" key="5">
    <source>
        <dbReference type="Proteomes" id="UP000250140"/>
    </source>
</evidence>
<dbReference type="PANTHER" id="PTHR47435:SF4">
    <property type="entry name" value="KELCH REPEAT PROTEIN (AFU_ORTHOLOGUE AFUA_5G12780)"/>
    <property type="match status" value="1"/>
</dbReference>
<dbReference type="AlphaFoldDB" id="A0A8E2JPN0"/>
<dbReference type="PANTHER" id="PTHR47435">
    <property type="entry name" value="KELCH REPEAT PROTEIN (AFU_ORTHOLOGUE AFUA_5G12780)"/>
    <property type="match status" value="1"/>
</dbReference>
<keyword evidence="1" id="KW-0677">Repeat</keyword>
<sequence length="409" mass="45332">MTLSRLGFRLTVLTVLIYVQVSHSQKDPLHDFCRRFGHQTTVVDQKLYIDGGLLNWNPIQQNPLNYTNTWLLYNDFNVDNDGMPQEYDNLTKGPDVPSVQGGVLWADPINKLLYLYGGEFYQVSPDSFTLWIYDIIYNKWNASSTSNAQIVRASFGAGVADEANAFGYYYGGWLSNASVPAWGGVPMPTTNLIIYDMIGNSWKNTTGPDSIPRAEGVMVYLPVSDRGMLVYFGGLQFPHGPGNYTATGVPMSEIHLYDIVSGKWYTQTATGNVPDMRRRFCAGAAWAQDRSSYNIYLYGGASMPPNTVGFDDVYILSIPSFTWIKWYPTTSGTAYPHHSLTCNVVNGAQMIIMGGTFPNSTDCDAPGVYGLHNLNLGKENSQGAMWYQFLPNVTSYNVPSEIIATIGGQ</sequence>
<reference evidence="4 5" key="1">
    <citation type="journal article" date="2016" name="Nat. Commun.">
        <title>Ectomycorrhizal ecology is imprinted in the genome of the dominant symbiotic fungus Cenococcum geophilum.</title>
        <authorList>
            <consortium name="DOE Joint Genome Institute"/>
            <person name="Peter M."/>
            <person name="Kohler A."/>
            <person name="Ohm R.A."/>
            <person name="Kuo A."/>
            <person name="Krutzmann J."/>
            <person name="Morin E."/>
            <person name="Arend M."/>
            <person name="Barry K.W."/>
            <person name="Binder M."/>
            <person name="Choi C."/>
            <person name="Clum A."/>
            <person name="Copeland A."/>
            <person name="Grisel N."/>
            <person name="Haridas S."/>
            <person name="Kipfer T."/>
            <person name="LaButti K."/>
            <person name="Lindquist E."/>
            <person name="Lipzen A."/>
            <person name="Maire R."/>
            <person name="Meier B."/>
            <person name="Mihaltcheva S."/>
            <person name="Molinier V."/>
            <person name="Murat C."/>
            <person name="Poggeler S."/>
            <person name="Quandt C.A."/>
            <person name="Sperisen C."/>
            <person name="Tritt A."/>
            <person name="Tisserant E."/>
            <person name="Crous P.W."/>
            <person name="Henrissat B."/>
            <person name="Nehls U."/>
            <person name="Egli S."/>
            <person name="Spatafora J.W."/>
            <person name="Grigoriev I.V."/>
            <person name="Martin F.M."/>
        </authorList>
    </citation>
    <scope>NUCLEOTIDE SEQUENCE [LARGE SCALE GENOMIC DNA]</scope>
    <source>
        <strain evidence="4 5">CBS 207.34</strain>
    </source>
</reference>
<feature type="chain" id="PRO_5034969007" description="Kelch repeat-containing protein" evidence="3">
    <location>
        <begin position="25"/>
        <end position="409"/>
    </location>
</feature>
<dbReference type="InterPro" id="IPR015915">
    <property type="entry name" value="Kelch-typ_b-propeller"/>
</dbReference>
<protein>
    <recommendedName>
        <fullName evidence="6">Kelch repeat-containing protein</fullName>
    </recommendedName>
</protein>
<proteinExistence type="predicted"/>